<keyword evidence="1" id="KW-1133">Transmembrane helix</keyword>
<comment type="caution">
    <text evidence="2">The sequence shown here is derived from an EMBL/GenBank/DDBJ whole genome shotgun (WGS) entry which is preliminary data.</text>
</comment>
<evidence type="ECO:0000256" key="1">
    <source>
        <dbReference type="SAM" id="Phobius"/>
    </source>
</evidence>
<dbReference type="Proteomes" id="UP001195571">
    <property type="component" value="Unassembled WGS sequence"/>
</dbReference>
<keyword evidence="1" id="KW-0812">Transmembrane</keyword>
<feature type="transmembrane region" description="Helical" evidence="1">
    <location>
        <begin position="20"/>
        <end position="38"/>
    </location>
</feature>
<evidence type="ECO:0000313" key="3">
    <source>
        <dbReference type="Proteomes" id="UP001195571"/>
    </source>
</evidence>
<reference evidence="2" key="1">
    <citation type="submission" date="2021-04" db="EMBL/GenBank/DDBJ databases">
        <title>Genomic features of Candidatus Phytoplasma meliae isolate ChTYXIII (1SrXIII-G).</title>
        <authorList>
            <person name="Fernandez F.D."/>
            <person name="Conci L.R."/>
        </authorList>
    </citation>
    <scope>NUCLEOTIDE SEQUENCE [LARGE SCALE GENOMIC DNA]</scope>
    <source>
        <strain evidence="2">ChTYXIII-Mo</strain>
    </source>
</reference>
<keyword evidence="3" id="KW-1185">Reference proteome</keyword>
<gene>
    <name evidence="2" type="ORF">CHTY_002100</name>
</gene>
<proteinExistence type="predicted"/>
<dbReference type="EMBL" id="JACAOD020000008">
    <property type="protein sequence ID" value="MBP5836012.1"/>
    <property type="molecule type" value="Genomic_DNA"/>
</dbReference>
<dbReference type="RefSeq" id="WP_203552275.1">
    <property type="nucleotide sequence ID" value="NZ_JACAOD020000008.1"/>
</dbReference>
<accession>A0ABS5CYF2</accession>
<protein>
    <submittedName>
        <fullName evidence="2">Uncharacterized protein</fullName>
    </submittedName>
</protein>
<name>A0ABS5CYF2_9MOLU</name>
<sequence>MADQLLPVQASSLKKNINNIKIFFFTLLIIVSVLFVFLQHNLFSQKLSLSPPSPPDIHYHDVLDNFHHIAPLKNQNTTLKPQKYHQYQKLLKTKPRSTRFKQNRNKREIKQTKFFKPAKSKNYISKRKIQLLNTDYEINKPKLLNICKQFPPQLEAQIQDMNVWHVYLGSESQDSKALEWLKNKFSNRHFVKNFTYGIYNDQIHQSYVCFNSKLQNPVPEKLLLIYFDEGTRKNTSNCYSLEGLKSLGNGARNMYIFWQSENPTSLGEANFWEKNFYTDIVYEKVADHNGPAYVNIESIILKKLDNNEIVAKFPIKCQIKAPFSLYNYDLQLRFPYYKYKSKGFFWKTSKIQKLRKVDLYAMKTGETRTLYYNKD</sequence>
<keyword evidence="1" id="KW-0472">Membrane</keyword>
<organism evidence="2 3">
    <name type="scientific">Candidatus Phytoplasma meliae</name>
    <dbReference type="NCBI Taxonomy" id="1848402"/>
    <lineage>
        <taxon>Bacteria</taxon>
        <taxon>Bacillati</taxon>
        <taxon>Mycoplasmatota</taxon>
        <taxon>Mollicutes</taxon>
        <taxon>Acholeplasmatales</taxon>
        <taxon>Acholeplasmataceae</taxon>
        <taxon>Candidatus Phytoplasma</taxon>
        <taxon>16SrXIII (Mexican periwinkle virescence group)</taxon>
    </lineage>
</organism>
<evidence type="ECO:0000313" key="2">
    <source>
        <dbReference type="EMBL" id="MBP5836012.1"/>
    </source>
</evidence>